<keyword evidence="2" id="KW-1185">Reference proteome</keyword>
<keyword evidence="1" id="KW-0808">Transferase</keyword>
<name>A0A5B2ZDK7_9GAMM</name>
<dbReference type="RefSeq" id="WP_149859242.1">
    <property type="nucleotide sequence ID" value="NZ_VUOD01000001.1"/>
</dbReference>
<dbReference type="InterPro" id="IPR007434">
    <property type="entry name" value="FemAB-like"/>
</dbReference>
<evidence type="ECO:0000313" key="1">
    <source>
        <dbReference type="EMBL" id="KAA2286025.1"/>
    </source>
</evidence>
<dbReference type="InterPro" id="IPR016181">
    <property type="entry name" value="Acyl_CoA_acyltransferase"/>
</dbReference>
<dbReference type="GO" id="GO:0016740">
    <property type="term" value="F:transferase activity"/>
    <property type="evidence" value="ECO:0007669"/>
    <property type="project" value="UniProtKB-KW"/>
</dbReference>
<gene>
    <name evidence="1" type="ORF">F0415_00535</name>
</gene>
<protein>
    <submittedName>
        <fullName evidence="1">N-acetyltransferase</fullName>
    </submittedName>
</protein>
<evidence type="ECO:0000313" key="2">
    <source>
        <dbReference type="Proteomes" id="UP000322165"/>
    </source>
</evidence>
<dbReference type="Proteomes" id="UP000322165">
    <property type="component" value="Unassembled WGS sequence"/>
</dbReference>
<dbReference type="EMBL" id="VUOD01000001">
    <property type="protein sequence ID" value="KAA2286025.1"/>
    <property type="molecule type" value="Genomic_DNA"/>
</dbReference>
<accession>A0A5B2ZDK7</accession>
<dbReference type="PANTHER" id="PTHR47017:SF1">
    <property type="entry name" value="ACYL-COA"/>
    <property type="match status" value="1"/>
</dbReference>
<sequence>MEELCLHDALDEIPAPAWDRLHDGGNPFLTHAFLAGLERTGCLRPAWGWRPRHASLWRDGELVAAAPAYLKGNSHGEFVFDQAWAQAWRRAGLDYYPKWLVAVPYSPVTGPRLLARRDGDRALLAEAMREQARRDGLSSLHVNFHEAGEDAAFDEGWLLRTDLQYHWRNRGWPDFAAFLADLRRHKRKNIRQERDKVQRAGFRFRIVHGDEASDADLADMHAFYCGTFAAYGNHPALSLDFFRHLAVALPRGLLLILAERDGETVAGALCLRGRDRLYGRYWGCRDPWPAPGLHFETCYYQGIDYCLREGLAVFEPGAQGEHKIARGFLPEPTRSRHWLANPAFFAAVADWCADESRAVARWRDRLMRHSPYREHPADTPPAA</sequence>
<dbReference type="PANTHER" id="PTHR47017">
    <property type="entry name" value="ACYL-COA"/>
    <property type="match status" value="1"/>
</dbReference>
<reference evidence="1 2" key="1">
    <citation type="submission" date="2019-09" db="EMBL/GenBank/DDBJ databases">
        <title>Arenimonas chukotkensis sp. nov., a bacterium isolated from Chukotka hot spring, Arctic region, Russia.</title>
        <authorList>
            <person name="Zayulina K.S."/>
            <person name="Prokofeva M.I."/>
            <person name="Elcheninov A.G."/>
            <person name="Novikov A."/>
            <person name="Kochetkova T.V."/>
            <person name="Kublanov I.V."/>
        </authorList>
    </citation>
    <scope>NUCLEOTIDE SEQUENCE [LARGE SCALE GENOMIC DNA]</scope>
    <source>
        <strain evidence="1 2">3729k</strain>
    </source>
</reference>
<organism evidence="1 2">
    <name type="scientific">Arenimonas fontis</name>
    <dbReference type="NCBI Taxonomy" id="2608255"/>
    <lineage>
        <taxon>Bacteria</taxon>
        <taxon>Pseudomonadati</taxon>
        <taxon>Pseudomonadota</taxon>
        <taxon>Gammaproteobacteria</taxon>
        <taxon>Lysobacterales</taxon>
        <taxon>Lysobacteraceae</taxon>
        <taxon>Arenimonas</taxon>
    </lineage>
</organism>
<reference evidence="1 2" key="2">
    <citation type="submission" date="2019-09" db="EMBL/GenBank/DDBJ databases">
        <authorList>
            <person name="Mazur A."/>
        </authorList>
    </citation>
    <scope>NUCLEOTIDE SEQUENCE [LARGE SCALE GENOMIC DNA]</scope>
    <source>
        <strain evidence="1 2">3729k</strain>
    </source>
</reference>
<dbReference type="AlphaFoldDB" id="A0A5B2ZDK7"/>
<dbReference type="Gene3D" id="3.40.630.30">
    <property type="match status" value="1"/>
</dbReference>
<dbReference type="SUPFAM" id="SSF55729">
    <property type="entry name" value="Acyl-CoA N-acyltransferases (Nat)"/>
    <property type="match status" value="1"/>
</dbReference>
<dbReference type="Pfam" id="PF04339">
    <property type="entry name" value="FemAB_like"/>
    <property type="match status" value="1"/>
</dbReference>
<comment type="caution">
    <text evidence="1">The sequence shown here is derived from an EMBL/GenBank/DDBJ whole genome shotgun (WGS) entry which is preliminary data.</text>
</comment>
<proteinExistence type="predicted"/>